<reference evidence="1" key="1">
    <citation type="journal article" date="2023" name="G3 (Bethesda)">
        <title>A reference genome for the long-term kleptoplast-retaining sea slug Elysia crispata morphotype clarki.</title>
        <authorList>
            <person name="Eastman K.E."/>
            <person name="Pendleton A.L."/>
            <person name="Shaikh M.A."/>
            <person name="Suttiyut T."/>
            <person name="Ogas R."/>
            <person name="Tomko P."/>
            <person name="Gavelis G."/>
            <person name="Widhalm J.R."/>
            <person name="Wisecaver J.H."/>
        </authorList>
    </citation>
    <scope>NUCLEOTIDE SEQUENCE</scope>
    <source>
        <strain evidence="1">ECLA1</strain>
    </source>
</reference>
<organism evidence="1 2">
    <name type="scientific">Elysia crispata</name>
    <name type="common">lettuce slug</name>
    <dbReference type="NCBI Taxonomy" id="231223"/>
    <lineage>
        <taxon>Eukaryota</taxon>
        <taxon>Metazoa</taxon>
        <taxon>Spiralia</taxon>
        <taxon>Lophotrochozoa</taxon>
        <taxon>Mollusca</taxon>
        <taxon>Gastropoda</taxon>
        <taxon>Heterobranchia</taxon>
        <taxon>Euthyneura</taxon>
        <taxon>Panpulmonata</taxon>
        <taxon>Sacoglossa</taxon>
        <taxon>Placobranchoidea</taxon>
        <taxon>Plakobranchidae</taxon>
        <taxon>Elysia</taxon>
    </lineage>
</organism>
<dbReference type="EMBL" id="JAWDGP010003357">
    <property type="protein sequence ID" value="KAK3775080.1"/>
    <property type="molecule type" value="Genomic_DNA"/>
</dbReference>
<proteinExistence type="predicted"/>
<sequence length="163" mass="16627">MRLVVTAWETVTFAEPSVLAVSAFPSCPGGYVYLYGELGLTADQSPQQPTNILGGGKLKVVGGSSQQVSKSFAINKAFDTRVHPYSKPTGATTNVSTAAATVYTPSSLSKDASPSLLILPTATTTGVEPALCLPSAAATEAVTGPDILTAAQPLSDVQQVGVN</sequence>
<name>A0AAE1DMB0_9GAST</name>
<evidence type="ECO:0000313" key="2">
    <source>
        <dbReference type="Proteomes" id="UP001283361"/>
    </source>
</evidence>
<dbReference type="AlphaFoldDB" id="A0AAE1DMB0"/>
<dbReference type="Proteomes" id="UP001283361">
    <property type="component" value="Unassembled WGS sequence"/>
</dbReference>
<keyword evidence="2" id="KW-1185">Reference proteome</keyword>
<accession>A0AAE1DMB0</accession>
<gene>
    <name evidence="1" type="ORF">RRG08_048290</name>
</gene>
<protein>
    <submittedName>
        <fullName evidence="1">Uncharacterized protein</fullName>
    </submittedName>
</protein>
<comment type="caution">
    <text evidence="1">The sequence shown here is derived from an EMBL/GenBank/DDBJ whole genome shotgun (WGS) entry which is preliminary data.</text>
</comment>
<evidence type="ECO:0000313" key="1">
    <source>
        <dbReference type="EMBL" id="KAK3775080.1"/>
    </source>
</evidence>